<dbReference type="RefSeq" id="WP_105360207.1">
    <property type="nucleotide sequence ID" value="NZ_PUIB01000032.1"/>
</dbReference>
<dbReference type="Proteomes" id="UP000239388">
    <property type="component" value="Unassembled WGS sequence"/>
</dbReference>
<proteinExistence type="predicted"/>
<dbReference type="OrthoDB" id="294681at2"/>
<evidence type="ECO:0000256" key="1">
    <source>
        <dbReference type="SAM" id="MobiDB-lite"/>
    </source>
</evidence>
<accession>A0A2S8F272</accession>
<comment type="caution">
    <text evidence="2">The sequence shown here is derived from an EMBL/GenBank/DDBJ whole genome shotgun (WGS) entry which is preliminary data.</text>
</comment>
<evidence type="ECO:0000313" key="3">
    <source>
        <dbReference type="Proteomes" id="UP000239388"/>
    </source>
</evidence>
<name>A0A2S8F272_9BACT</name>
<feature type="region of interest" description="Disordered" evidence="1">
    <location>
        <begin position="342"/>
        <end position="375"/>
    </location>
</feature>
<gene>
    <name evidence="2" type="ORF">C5Y98_30815</name>
</gene>
<feature type="compositionally biased region" description="Basic and acidic residues" evidence="1">
    <location>
        <begin position="342"/>
        <end position="362"/>
    </location>
</feature>
<dbReference type="AlphaFoldDB" id="A0A2S8F272"/>
<organism evidence="2 3">
    <name type="scientific">Blastopirellula marina</name>
    <dbReference type="NCBI Taxonomy" id="124"/>
    <lineage>
        <taxon>Bacteria</taxon>
        <taxon>Pseudomonadati</taxon>
        <taxon>Planctomycetota</taxon>
        <taxon>Planctomycetia</taxon>
        <taxon>Pirellulales</taxon>
        <taxon>Pirellulaceae</taxon>
        <taxon>Blastopirellula</taxon>
    </lineage>
</organism>
<protein>
    <submittedName>
        <fullName evidence="2">Uncharacterized protein</fullName>
    </submittedName>
</protein>
<evidence type="ECO:0000313" key="2">
    <source>
        <dbReference type="EMBL" id="PQO26243.1"/>
    </source>
</evidence>
<dbReference type="EMBL" id="PUIB01000032">
    <property type="protein sequence ID" value="PQO26243.1"/>
    <property type="molecule type" value="Genomic_DNA"/>
</dbReference>
<reference evidence="2 3" key="1">
    <citation type="submission" date="2018-02" db="EMBL/GenBank/DDBJ databases">
        <title>Comparative genomes isolates from brazilian mangrove.</title>
        <authorList>
            <person name="Araujo J.E."/>
            <person name="Taketani R.G."/>
            <person name="Silva M.C.P."/>
            <person name="Loureco M.V."/>
            <person name="Andreote F.D."/>
        </authorList>
    </citation>
    <scope>NUCLEOTIDE SEQUENCE [LARGE SCALE GENOMIC DNA]</scope>
    <source>
        <strain evidence="2 3">NAP PRIS-MGV</strain>
    </source>
</reference>
<sequence length="486" mass="56031">MDSRNASLGLRLLWSIAAVLFSAVAIGDVYSQQVELRWGEYGDFSLWDRPLSYAKSDYEFAGRLPDLREFPKLLAAAADPKWEPYQREMIYSQMCALSRCDFAGQIVITLPGEPQPPIKTPLEKWQAWWDNYGKNLAATLEQDGRRYEAAWKEIAPTPYLECPKYPLAIPQTWSTTISFRSGDYFGVTEEVIEFEVSDARCVLRRRYKTGGILEHPWTHEVWEDFTREEATQFLAALLYAIDNPWFYRGDEIGDDRGHIRGRPAAWSTYYPGYEWTGILDADKRVIINHDPWHWHTVYYPRNDDLFRSTSLDYVFGVLFRVVRDKFPDPSWIPERSRWKKIDPTPRFAADEPDKTPPQEDAPKQAVEPSPPPAEDAAAWSRLLPYLPQPQRPVDAIHIDGRTVAKYGFRGRGKVLRIESLGLPPEHERTKDCGPRLKITVQGEDGLRYVIDNCPSGKYARRLVRTAEGKTFDFPHLLIELADSLEI</sequence>